<evidence type="ECO:0000313" key="1">
    <source>
        <dbReference type="EMBL" id="BAO54167.1"/>
    </source>
</evidence>
<dbReference type="KEGG" id="nmf:NMS_0158"/>
<evidence type="ECO:0000313" key="2">
    <source>
        <dbReference type="Proteomes" id="UP000031760"/>
    </source>
</evidence>
<organism evidence="1 2">
    <name type="scientific">Nonlabens marinus S1-08</name>
    <dbReference type="NCBI Taxonomy" id="1454201"/>
    <lineage>
        <taxon>Bacteria</taxon>
        <taxon>Pseudomonadati</taxon>
        <taxon>Bacteroidota</taxon>
        <taxon>Flavobacteriia</taxon>
        <taxon>Flavobacteriales</taxon>
        <taxon>Flavobacteriaceae</taxon>
        <taxon>Nonlabens</taxon>
    </lineage>
</organism>
<reference evidence="1 2" key="1">
    <citation type="journal article" date="2014" name="Proc. Natl. Acad. Sci. U.S.A.">
        <title>Functional characterization of flavobacteria rhodopsins reveals a unique class of light-driven chloride pump in bacteria.</title>
        <authorList>
            <person name="Yoshizawa S."/>
            <person name="Kumagai Y."/>
            <person name="Kim H."/>
            <person name="Ogura Y."/>
            <person name="Hayashi T."/>
            <person name="Iwasaki W."/>
            <person name="DeLong E.F."/>
            <person name="Kogure K."/>
        </authorList>
    </citation>
    <scope>NUCLEOTIDE SEQUENCE [LARGE SCALE GENOMIC DNA]</scope>
    <source>
        <strain evidence="1 2">S1-08</strain>
    </source>
</reference>
<dbReference type="HOGENOM" id="CLU_3346585_0_0_10"/>
<gene>
    <name evidence="1" type="ORF">NMS_0158</name>
</gene>
<name>W8VVT7_9FLAO</name>
<dbReference type="Proteomes" id="UP000031760">
    <property type="component" value="Chromosome"/>
</dbReference>
<sequence length="37" mass="4572">MQVIDFQIYYLCRVRFRESGKIYLYFTTFKLSTILNT</sequence>
<keyword evidence="2" id="KW-1185">Reference proteome</keyword>
<dbReference type="AlphaFoldDB" id="W8VVT7"/>
<dbReference type="STRING" id="1454201.NMS_0158"/>
<accession>W8VVT7</accession>
<dbReference type="EMBL" id="AP014548">
    <property type="protein sequence ID" value="BAO54167.1"/>
    <property type="molecule type" value="Genomic_DNA"/>
</dbReference>
<protein>
    <submittedName>
        <fullName evidence="1">Uncharacterized protein</fullName>
    </submittedName>
</protein>
<proteinExistence type="predicted"/>